<organism evidence="1 2">
    <name type="scientific">Trichonephila clavipes</name>
    <name type="common">Golden silk orbweaver</name>
    <name type="synonym">Nephila clavipes</name>
    <dbReference type="NCBI Taxonomy" id="2585209"/>
    <lineage>
        <taxon>Eukaryota</taxon>
        <taxon>Metazoa</taxon>
        <taxon>Ecdysozoa</taxon>
        <taxon>Arthropoda</taxon>
        <taxon>Chelicerata</taxon>
        <taxon>Arachnida</taxon>
        <taxon>Araneae</taxon>
        <taxon>Araneomorphae</taxon>
        <taxon>Entelegynae</taxon>
        <taxon>Araneoidea</taxon>
        <taxon>Nephilidae</taxon>
        <taxon>Trichonephila</taxon>
    </lineage>
</organism>
<dbReference type="AlphaFoldDB" id="A0A8X6SJN9"/>
<comment type="caution">
    <text evidence="1">The sequence shown here is derived from an EMBL/GenBank/DDBJ whole genome shotgun (WGS) entry which is preliminary data.</text>
</comment>
<proteinExistence type="predicted"/>
<sequence length="126" mass="14124">MVSPKAVYKLGGSRVGGYPPHLRLNQLNRRDAVRSYGERYPTRRQMNQQTLSQVNQNLAEHASFRAMIKVTGLPRTSRTPVFEEDVLRSADRNSGTSLRALVTERSGTSAHRARAYMPKTAILNPS</sequence>
<accession>A0A8X6SJN9</accession>
<dbReference type="EMBL" id="BMAU01021332">
    <property type="protein sequence ID" value="GFY14984.1"/>
    <property type="molecule type" value="Genomic_DNA"/>
</dbReference>
<protein>
    <submittedName>
        <fullName evidence="1">Uncharacterized protein</fullName>
    </submittedName>
</protein>
<evidence type="ECO:0000313" key="2">
    <source>
        <dbReference type="Proteomes" id="UP000887159"/>
    </source>
</evidence>
<evidence type="ECO:0000313" key="1">
    <source>
        <dbReference type="EMBL" id="GFY14984.1"/>
    </source>
</evidence>
<gene>
    <name evidence="1" type="ORF">TNCV_235341</name>
</gene>
<dbReference type="Proteomes" id="UP000887159">
    <property type="component" value="Unassembled WGS sequence"/>
</dbReference>
<name>A0A8X6SJN9_TRICX</name>
<keyword evidence="2" id="KW-1185">Reference proteome</keyword>
<reference evidence="1" key="1">
    <citation type="submission" date="2020-08" db="EMBL/GenBank/DDBJ databases">
        <title>Multicomponent nature underlies the extraordinary mechanical properties of spider dragline silk.</title>
        <authorList>
            <person name="Kono N."/>
            <person name="Nakamura H."/>
            <person name="Mori M."/>
            <person name="Yoshida Y."/>
            <person name="Ohtoshi R."/>
            <person name="Malay A.D."/>
            <person name="Moran D.A.P."/>
            <person name="Tomita M."/>
            <person name="Numata K."/>
            <person name="Arakawa K."/>
        </authorList>
    </citation>
    <scope>NUCLEOTIDE SEQUENCE</scope>
</reference>